<sequence length="106" mass="10777">MASSFLLSLLGCAVVTVLVRVAPVLLLSHLAFPAGVRAWLTYVPAAVMAAILAGEFLHHPALSPAGWSVSLLAAGVSLGVGLLTRSLFLTVLAGVAGYSLLGWAVP</sequence>
<evidence type="ECO:0000313" key="3">
    <source>
        <dbReference type="Proteomes" id="UP000321567"/>
    </source>
</evidence>
<dbReference type="Pfam" id="PF05437">
    <property type="entry name" value="AzlD"/>
    <property type="match status" value="1"/>
</dbReference>
<keyword evidence="1" id="KW-1133">Transmembrane helix</keyword>
<dbReference type="EMBL" id="BJZO01000028">
    <property type="protein sequence ID" value="GEO81175.1"/>
    <property type="molecule type" value="Genomic_DNA"/>
</dbReference>
<dbReference type="InterPro" id="IPR008407">
    <property type="entry name" value="Brnchd-chn_aa_trnsp_AzlD"/>
</dbReference>
<protein>
    <recommendedName>
        <fullName evidence="4">Branched-chain amino acid ABC transporter</fullName>
    </recommendedName>
</protein>
<gene>
    <name evidence="2" type="ORF">ROR02_13060</name>
</gene>
<feature type="transmembrane region" description="Helical" evidence="1">
    <location>
        <begin position="64"/>
        <end position="82"/>
    </location>
</feature>
<reference evidence="2 3" key="1">
    <citation type="submission" date="2019-07" db="EMBL/GenBank/DDBJ databases">
        <title>Whole genome shotgun sequence of Rhodospirillum oryzae NBRC 107573.</title>
        <authorList>
            <person name="Hosoyama A."/>
            <person name="Uohara A."/>
            <person name="Ohji S."/>
            <person name="Ichikawa N."/>
        </authorList>
    </citation>
    <scope>NUCLEOTIDE SEQUENCE [LARGE SCALE GENOMIC DNA]</scope>
    <source>
        <strain evidence="2 3">NBRC 107573</strain>
    </source>
</reference>
<dbReference type="Proteomes" id="UP000321567">
    <property type="component" value="Unassembled WGS sequence"/>
</dbReference>
<feature type="transmembrane region" description="Helical" evidence="1">
    <location>
        <begin position="6"/>
        <end position="27"/>
    </location>
</feature>
<dbReference type="RefSeq" id="WP_147163213.1">
    <property type="nucleotide sequence ID" value="NZ_BJZO01000028.1"/>
</dbReference>
<keyword evidence="1" id="KW-0472">Membrane</keyword>
<keyword evidence="1" id="KW-0812">Transmembrane</keyword>
<organism evidence="2 3">
    <name type="scientific">Pararhodospirillum oryzae</name>
    <dbReference type="NCBI Taxonomy" id="478448"/>
    <lineage>
        <taxon>Bacteria</taxon>
        <taxon>Pseudomonadati</taxon>
        <taxon>Pseudomonadota</taxon>
        <taxon>Alphaproteobacteria</taxon>
        <taxon>Rhodospirillales</taxon>
        <taxon>Rhodospirillaceae</taxon>
        <taxon>Pararhodospirillum</taxon>
    </lineage>
</organism>
<name>A0A512H6S9_9PROT</name>
<evidence type="ECO:0008006" key="4">
    <source>
        <dbReference type="Google" id="ProtNLM"/>
    </source>
</evidence>
<evidence type="ECO:0000256" key="1">
    <source>
        <dbReference type="SAM" id="Phobius"/>
    </source>
</evidence>
<evidence type="ECO:0000313" key="2">
    <source>
        <dbReference type="EMBL" id="GEO81175.1"/>
    </source>
</evidence>
<comment type="caution">
    <text evidence="2">The sequence shown here is derived from an EMBL/GenBank/DDBJ whole genome shotgun (WGS) entry which is preliminary data.</text>
</comment>
<proteinExistence type="predicted"/>
<dbReference type="OrthoDB" id="7870017at2"/>
<accession>A0A512H6S9</accession>
<keyword evidence="3" id="KW-1185">Reference proteome</keyword>
<dbReference type="AlphaFoldDB" id="A0A512H6S9"/>
<feature type="transmembrane region" description="Helical" evidence="1">
    <location>
        <begin position="39"/>
        <end position="58"/>
    </location>
</feature>
<feature type="transmembrane region" description="Helical" evidence="1">
    <location>
        <begin position="87"/>
        <end position="105"/>
    </location>
</feature>